<dbReference type="PANTHER" id="PTHR43719">
    <property type="entry name" value="TWO-COMPONENT HISTIDINE KINASE"/>
    <property type="match status" value="1"/>
</dbReference>
<feature type="domain" description="Response regulatory" evidence="6">
    <location>
        <begin position="1560"/>
        <end position="1694"/>
    </location>
</feature>
<dbReference type="InterPro" id="IPR005467">
    <property type="entry name" value="His_kinase_dom"/>
</dbReference>
<dbReference type="SMART" id="SM00448">
    <property type="entry name" value="REC"/>
    <property type="match status" value="1"/>
</dbReference>
<feature type="region of interest" description="Disordered" evidence="3">
    <location>
        <begin position="1366"/>
        <end position="1387"/>
    </location>
</feature>
<dbReference type="SUPFAM" id="SSF52172">
    <property type="entry name" value="CheY-like"/>
    <property type="match status" value="1"/>
</dbReference>
<keyword evidence="8" id="KW-1185">Reference proteome</keyword>
<feature type="transmembrane region" description="Helical" evidence="4">
    <location>
        <begin position="199"/>
        <end position="218"/>
    </location>
</feature>
<dbReference type="InterPro" id="IPR036890">
    <property type="entry name" value="HATPase_C_sf"/>
</dbReference>
<dbReference type="STRING" id="312017.I7MMP1"/>
<proteinExistence type="predicted"/>
<dbReference type="InterPro" id="IPR011006">
    <property type="entry name" value="CheY-like_superfamily"/>
</dbReference>
<dbReference type="OrthoDB" id="293704at2759"/>
<keyword evidence="1 2" id="KW-0597">Phosphoprotein</keyword>
<dbReference type="PROSITE" id="PS50109">
    <property type="entry name" value="HIS_KIN"/>
    <property type="match status" value="1"/>
</dbReference>
<evidence type="ECO:0000259" key="6">
    <source>
        <dbReference type="PROSITE" id="PS50110"/>
    </source>
</evidence>
<evidence type="ECO:0000256" key="2">
    <source>
        <dbReference type="PROSITE-ProRule" id="PRU00169"/>
    </source>
</evidence>
<dbReference type="CDD" id="cd17546">
    <property type="entry name" value="REC_hyHK_CKI1_RcsC-like"/>
    <property type="match status" value="1"/>
</dbReference>
<feature type="transmembrane region" description="Helical" evidence="4">
    <location>
        <begin position="39"/>
        <end position="58"/>
    </location>
</feature>
<dbReference type="SMART" id="SM00387">
    <property type="entry name" value="HATPase_c"/>
    <property type="match status" value="1"/>
</dbReference>
<name>I7MMP1_TETTS</name>
<organism evidence="7 8">
    <name type="scientific">Tetrahymena thermophila (strain SB210)</name>
    <dbReference type="NCBI Taxonomy" id="312017"/>
    <lineage>
        <taxon>Eukaryota</taxon>
        <taxon>Sar</taxon>
        <taxon>Alveolata</taxon>
        <taxon>Ciliophora</taxon>
        <taxon>Intramacronucleata</taxon>
        <taxon>Oligohymenophorea</taxon>
        <taxon>Hymenostomatida</taxon>
        <taxon>Tetrahymenina</taxon>
        <taxon>Tetrahymenidae</taxon>
        <taxon>Tetrahymena</taxon>
    </lineage>
</organism>
<evidence type="ECO:0000313" key="8">
    <source>
        <dbReference type="Proteomes" id="UP000009168"/>
    </source>
</evidence>
<dbReference type="EMBL" id="GG662308">
    <property type="protein sequence ID" value="EAS06127.2"/>
    <property type="molecule type" value="Genomic_DNA"/>
</dbReference>
<feature type="domain" description="Histidine kinase" evidence="5">
    <location>
        <begin position="649"/>
        <end position="876"/>
    </location>
</feature>
<keyword evidence="4" id="KW-0472">Membrane</keyword>
<keyword evidence="7" id="KW-0808">Transferase</keyword>
<dbReference type="InterPro" id="IPR003661">
    <property type="entry name" value="HisK_dim/P_dom"/>
</dbReference>
<dbReference type="KEGG" id="tet:TTHERM_00670510"/>
<dbReference type="InterPro" id="IPR036097">
    <property type="entry name" value="HisK_dim/P_sf"/>
</dbReference>
<dbReference type="InterPro" id="IPR003594">
    <property type="entry name" value="HATPase_dom"/>
</dbReference>
<feature type="region of interest" description="Disordered" evidence="3">
    <location>
        <begin position="483"/>
        <end position="506"/>
    </location>
</feature>
<dbReference type="Gene3D" id="3.40.50.2300">
    <property type="match status" value="1"/>
</dbReference>
<dbReference type="InterPro" id="IPR001789">
    <property type="entry name" value="Sig_transdc_resp-reg_receiver"/>
</dbReference>
<feature type="compositionally biased region" description="Polar residues" evidence="3">
    <location>
        <begin position="494"/>
        <end position="506"/>
    </location>
</feature>
<feature type="modified residue" description="4-aspartylphosphate" evidence="2">
    <location>
        <position position="1624"/>
    </location>
</feature>
<dbReference type="PANTHER" id="PTHR43719:SF28">
    <property type="entry name" value="PEROXIDE STRESS-ACTIVATED HISTIDINE KINASE MAK1-RELATED"/>
    <property type="match status" value="1"/>
</dbReference>
<dbReference type="InterPro" id="IPR050956">
    <property type="entry name" value="2C_system_His_kinase"/>
</dbReference>
<dbReference type="Gene3D" id="3.30.565.10">
    <property type="entry name" value="Histidine kinase-like ATPase, C-terminal domain"/>
    <property type="match status" value="1"/>
</dbReference>
<dbReference type="Proteomes" id="UP000009168">
    <property type="component" value="Unassembled WGS sequence"/>
</dbReference>
<sequence length="1707" mass="197969">MNCDLEEQNQQSSHQVYSDNEVIEDYPYIVDYEQLRNDIAFYLLVSVQVVFVFLAKQLNFDGIASQSLNNQNPSSSQNEGKQQQNSILQSEKEPYSVIWSTFNILMLMIPFFLFSYSIYIYRKTKSPNYYKVQKVFNQVFIILIACYIFSKPSANQNILFIQQTLPAEKVYDGQTNNSYTEMYDLYFLLLLNCKINQKITTLMNLLLKICLHITILIISMQKTSYQGYIALGICAFQFIIVDVLQYILIIYQNQNQFLMCSCSSLKCYYSTDNYQQQQLSPGKQNKLQSSGLHQYYTTYNTNLDGTLQNDHSILKNQLHQNHSNYVKTYNNLSKDGLLGQQSQQIHRFLTKRNGIEMYQQNRKIRKINVSSINSFWNTNKRDQFKGDIQYLKESEEKWQQYLNEIPSGIILINKNLKQVKFANEFIRQFFLRNFRKFNENEILNMILREIEFKILSHIVNHMSNEKKRITRFSSSAKKQVRESISNAEKKSQKRSSNNINNFYGGETKNSTGNLSIFQFTGKNIADDQNSQKSPLTQPLPINQTISNINTHTSNQNIQKQENEKTTTLESILTNFDQSHNTLRDIENSTIEIYTKIQNVENKEGISIKGKVLYRNDGDEFMVILEDNTKFENVTNLADRDDYKNRLISSFSHELRTPLNSSMGFLQSGLLDETISETAKNIYLLPAYQALKLQYYFISDILDFSQILAKKDLQLNFVKFNISKLICDIKDLYELSFSSKGIFLDFSLDSKIQNWEICTDYDRLMQVLVNLINNSLRFTLKGGVTVKIIPTLQNNLCIHVIDTGEGMNVMQFEQIKQKLSQFGTTGIPITETQHTGFGLTISQIIVSILASESNQDLELKKTFGGGCTFSFCIENILNLQTSYSMTSHNNSRIDIAKAGTKIFARKDIKKYTYAHKTIEKTFSKTLQFSSHSLQPRHGKDLKRGNSASISKIEDLKAPIGGAKIQSSFFKKSIQPQQQEQVDTQELAMFQENELHSYDMNEQNDKYVNNNLTVSEINKQQQNETEGNLLFQQTKNTNLNLIQVQTPSHNPEENMVMSGLNLYNNQNSSYSQQKRFFITQSQAILINHNNNVQIQKEKSFKFQDHDNQEMNKSYLQNESTISHSDCFENKINQYNFNALIHSNQQMFSTPTKQFNKLSIFDSIIENDLNLIEQQQKLKKDLNLIPQKLNISQNLSEKQVDNQSTSAQIINQEKSLLDCDQIQTPRYNNLSIRVDSANKPPKFFDAINTPQNLDIVIANDQKKDQLSLIKTIILAPGSKRATPSKQNNVKFQFQTESKITSVKEEFSSSDKDFKNLNNCFSKSSSKENSKVQKQDQKDNVNLYENFLQKKLSEFNGVSAQNTNRSSYYQNQNEKTQKNTQQNDNSMIVNNQLNGNNIKSLEHMNNIFYNQMQLSEQFSETSWQIPHNIQNNQINSTIYSKKNNLTNSPQGNNSSFNQNIFFNIQKMKQVTDTTFQNGNNVQLEIQQSNFNDIETANFQRETSTNQNTIRKQMKNSSWLRKGSLQLIEKDERSNPQDEPQQMSEIIERPIAQHQQIFMKCQCRRILCVDDEVFNIQVLMLLFQKLDYKIEKAFNGKDAIAIFIQFYNQKQKYQCESPNCTVFKAIILDCNMPIMNGWDCAKELRNLMNQKKLPSIPIIALTAYVAQQSYNQCIESGMDDVLNKPINIEVLKYKVESYIYLYETDQKNIQWV</sequence>
<evidence type="ECO:0000256" key="1">
    <source>
        <dbReference type="ARBA" id="ARBA00022553"/>
    </source>
</evidence>
<gene>
    <name evidence="7" type="ORF">TTHERM_00670510</name>
</gene>
<dbReference type="Pfam" id="PF00072">
    <property type="entry name" value="Response_reg"/>
    <property type="match status" value="1"/>
</dbReference>
<evidence type="ECO:0000259" key="5">
    <source>
        <dbReference type="PROSITE" id="PS50109"/>
    </source>
</evidence>
<dbReference type="PROSITE" id="PS50110">
    <property type="entry name" value="RESPONSE_REGULATORY"/>
    <property type="match status" value="1"/>
</dbReference>
<dbReference type="SUPFAM" id="SSF47384">
    <property type="entry name" value="Homodimeric domain of signal transducing histidine kinase"/>
    <property type="match status" value="1"/>
</dbReference>
<feature type="transmembrane region" description="Helical" evidence="4">
    <location>
        <begin position="230"/>
        <end position="251"/>
    </location>
</feature>
<keyword evidence="4" id="KW-1133">Transmembrane helix</keyword>
<keyword evidence="7" id="KW-0418">Kinase</keyword>
<protein>
    <submittedName>
        <fullName evidence="7">ATPase, histidine kinase-, DNA gyrase B</fullName>
    </submittedName>
</protein>
<dbReference type="RefSeq" id="XP_001026372.2">
    <property type="nucleotide sequence ID" value="XM_001026372.2"/>
</dbReference>
<dbReference type="Pfam" id="PF02518">
    <property type="entry name" value="HATPase_c"/>
    <property type="match status" value="1"/>
</dbReference>
<reference evidence="8" key="1">
    <citation type="journal article" date="2006" name="PLoS Biol.">
        <title>Macronuclear genome sequence of the ciliate Tetrahymena thermophila, a model eukaryote.</title>
        <authorList>
            <person name="Eisen J.A."/>
            <person name="Coyne R.S."/>
            <person name="Wu M."/>
            <person name="Wu D."/>
            <person name="Thiagarajan M."/>
            <person name="Wortman J.R."/>
            <person name="Badger J.H."/>
            <person name="Ren Q."/>
            <person name="Amedeo P."/>
            <person name="Jones K.M."/>
            <person name="Tallon L.J."/>
            <person name="Delcher A.L."/>
            <person name="Salzberg S.L."/>
            <person name="Silva J.C."/>
            <person name="Haas B.J."/>
            <person name="Majoros W.H."/>
            <person name="Farzad M."/>
            <person name="Carlton J.M."/>
            <person name="Smith R.K. Jr."/>
            <person name="Garg J."/>
            <person name="Pearlman R.E."/>
            <person name="Karrer K.M."/>
            <person name="Sun L."/>
            <person name="Manning G."/>
            <person name="Elde N.C."/>
            <person name="Turkewitz A.P."/>
            <person name="Asai D.J."/>
            <person name="Wilkes D.E."/>
            <person name="Wang Y."/>
            <person name="Cai H."/>
            <person name="Collins K."/>
            <person name="Stewart B.A."/>
            <person name="Lee S.R."/>
            <person name="Wilamowska K."/>
            <person name="Weinberg Z."/>
            <person name="Ruzzo W.L."/>
            <person name="Wloga D."/>
            <person name="Gaertig J."/>
            <person name="Frankel J."/>
            <person name="Tsao C.-C."/>
            <person name="Gorovsky M.A."/>
            <person name="Keeling P.J."/>
            <person name="Waller R.F."/>
            <person name="Patron N.J."/>
            <person name="Cherry J.M."/>
            <person name="Stover N.A."/>
            <person name="Krieger C.J."/>
            <person name="del Toro C."/>
            <person name="Ryder H.F."/>
            <person name="Williamson S.C."/>
            <person name="Barbeau R.A."/>
            <person name="Hamilton E.P."/>
            <person name="Orias E."/>
        </authorList>
    </citation>
    <scope>NUCLEOTIDE SEQUENCE [LARGE SCALE GENOMIC DNA]</scope>
    <source>
        <strain evidence="8">SB210</strain>
    </source>
</reference>
<dbReference type="Gene3D" id="1.10.287.130">
    <property type="match status" value="1"/>
</dbReference>
<dbReference type="GO" id="GO:0000155">
    <property type="term" value="F:phosphorelay sensor kinase activity"/>
    <property type="evidence" value="ECO:0007669"/>
    <property type="project" value="InterPro"/>
</dbReference>
<dbReference type="eggNOG" id="KOG0519">
    <property type="taxonomic scope" value="Eukaryota"/>
</dbReference>
<dbReference type="InParanoid" id="I7MMP1"/>
<evidence type="ECO:0000256" key="4">
    <source>
        <dbReference type="SAM" id="Phobius"/>
    </source>
</evidence>
<feature type="compositionally biased region" description="Low complexity" evidence="3">
    <location>
        <begin position="1366"/>
        <end position="1381"/>
    </location>
</feature>
<dbReference type="GeneID" id="7833330"/>
<feature type="transmembrane region" description="Helical" evidence="4">
    <location>
        <begin position="132"/>
        <end position="150"/>
    </location>
</feature>
<keyword evidence="4" id="KW-0812">Transmembrane</keyword>
<accession>I7MMP1</accession>
<dbReference type="CDD" id="cd00082">
    <property type="entry name" value="HisKA"/>
    <property type="match status" value="1"/>
</dbReference>
<evidence type="ECO:0000313" key="7">
    <source>
        <dbReference type="EMBL" id="EAS06127.2"/>
    </source>
</evidence>
<evidence type="ECO:0000256" key="3">
    <source>
        <dbReference type="SAM" id="MobiDB-lite"/>
    </source>
</evidence>
<feature type="transmembrane region" description="Helical" evidence="4">
    <location>
        <begin position="97"/>
        <end position="120"/>
    </location>
</feature>
<dbReference type="SUPFAM" id="SSF55874">
    <property type="entry name" value="ATPase domain of HSP90 chaperone/DNA topoisomerase II/histidine kinase"/>
    <property type="match status" value="1"/>
</dbReference>